<sequence length="232" mass="26404">MVDADQQRLTMGLIYLGFTLPIIPVYVVLIVVMLTDKELCKNKLYRLSNQITFVDFGQLLIHIIVSFFIMFPHWERSHQILARTAACTLNSLFLAMYPIISALSISRILVVKEVMSPDRFPLILNVFIAIGWLYTICVWICGCVTQNITLSGIGMAYDLTKPGAATFSQLEWYLCLPSLAVTWSAHFVIVLHMQMNNSQKNASIDLTPSRLLSKYKGSLNYYEQMLILHCAR</sequence>
<gene>
    <name evidence="2" type="ORF">ANCCAN_02674</name>
</gene>
<reference evidence="2 3" key="1">
    <citation type="submission" date="2014-10" db="EMBL/GenBank/DDBJ databases">
        <title>Draft genome of the hookworm Ancylostoma caninum.</title>
        <authorList>
            <person name="Mitreva M."/>
        </authorList>
    </citation>
    <scope>NUCLEOTIDE SEQUENCE [LARGE SCALE GENOMIC DNA]</scope>
    <source>
        <strain evidence="2 3">Baltimore</strain>
    </source>
</reference>
<feature type="transmembrane region" description="Helical" evidence="1">
    <location>
        <begin position="91"/>
        <end position="110"/>
    </location>
</feature>
<keyword evidence="1" id="KW-0812">Transmembrane</keyword>
<evidence type="ECO:0000313" key="3">
    <source>
        <dbReference type="Proteomes" id="UP000252519"/>
    </source>
</evidence>
<keyword evidence="1" id="KW-1133">Transmembrane helix</keyword>
<dbReference type="Proteomes" id="UP000252519">
    <property type="component" value="Unassembled WGS sequence"/>
</dbReference>
<dbReference type="AlphaFoldDB" id="A0A368H644"/>
<evidence type="ECO:0008006" key="4">
    <source>
        <dbReference type="Google" id="ProtNLM"/>
    </source>
</evidence>
<organism evidence="2 3">
    <name type="scientific">Ancylostoma caninum</name>
    <name type="common">Dog hookworm</name>
    <dbReference type="NCBI Taxonomy" id="29170"/>
    <lineage>
        <taxon>Eukaryota</taxon>
        <taxon>Metazoa</taxon>
        <taxon>Ecdysozoa</taxon>
        <taxon>Nematoda</taxon>
        <taxon>Chromadorea</taxon>
        <taxon>Rhabditida</taxon>
        <taxon>Rhabditina</taxon>
        <taxon>Rhabditomorpha</taxon>
        <taxon>Strongyloidea</taxon>
        <taxon>Ancylostomatidae</taxon>
        <taxon>Ancylostomatinae</taxon>
        <taxon>Ancylostoma</taxon>
    </lineage>
</organism>
<evidence type="ECO:0000256" key="1">
    <source>
        <dbReference type="SAM" id="Phobius"/>
    </source>
</evidence>
<feature type="transmembrane region" description="Helical" evidence="1">
    <location>
        <begin position="53"/>
        <end position="71"/>
    </location>
</feature>
<proteinExistence type="predicted"/>
<keyword evidence="3" id="KW-1185">Reference proteome</keyword>
<accession>A0A368H644</accession>
<feature type="transmembrane region" description="Helical" evidence="1">
    <location>
        <begin position="12"/>
        <end position="32"/>
    </location>
</feature>
<name>A0A368H644_ANCCA</name>
<comment type="caution">
    <text evidence="2">The sequence shown here is derived from an EMBL/GenBank/DDBJ whole genome shotgun (WGS) entry which is preliminary data.</text>
</comment>
<evidence type="ECO:0000313" key="2">
    <source>
        <dbReference type="EMBL" id="RCN51109.1"/>
    </source>
</evidence>
<feature type="transmembrane region" description="Helical" evidence="1">
    <location>
        <begin position="122"/>
        <end position="150"/>
    </location>
</feature>
<keyword evidence="1" id="KW-0472">Membrane</keyword>
<dbReference type="OrthoDB" id="5829161at2759"/>
<protein>
    <recommendedName>
        <fullName evidence="4">G-protein coupled receptors family 1 profile domain-containing protein</fullName>
    </recommendedName>
</protein>
<dbReference type="EMBL" id="JOJR01000016">
    <property type="protein sequence ID" value="RCN51109.1"/>
    <property type="molecule type" value="Genomic_DNA"/>
</dbReference>